<proteinExistence type="predicted"/>
<evidence type="ECO:0000256" key="1">
    <source>
        <dbReference type="SAM" id="MobiDB-lite"/>
    </source>
</evidence>
<gene>
    <name evidence="2" type="ORF">SO13M23_000004</name>
</gene>
<dbReference type="EMBL" id="MH182565">
    <property type="protein sequence ID" value="AWA44642.1"/>
    <property type="molecule type" value="Genomic_DNA"/>
</dbReference>
<protein>
    <submittedName>
        <fullName evidence="2">Uncharacterized protein</fullName>
    </submittedName>
</protein>
<sequence>MGAPAAAKTPAQSGCARGGSGRSGPGHPVAVRGPSGARRRHRRAHCSPGHRIPSIVNPLVPSVSLAALLYRALASGPPPAPAPTSAALAHHRWRDGATLFLPLRLFRRPDPFTTCHRLTAAVAVATTIISNAVVDVNMESAHNIFDEMPVRVFRACQEHRPASSSVVAEATPEQEKDGKNTKAKGNTIARRLWFKPQ</sequence>
<feature type="region of interest" description="Disordered" evidence="1">
    <location>
        <begin position="1"/>
        <end position="51"/>
    </location>
</feature>
<name>A0A678T8S7_SACOF</name>
<feature type="region of interest" description="Disordered" evidence="1">
    <location>
        <begin position="164"/>
        <end position="184"/>
    </location>
</feature>
<dbReference type="AlphaFoldDB" id="A0A678T8S7"/>
<accession>A0A678T8S7</accession>
<evidence type="ECO:0000313" key="2">
    <source>
        <dbReference type="EMBL" id="AWA44642.1"/>
    </source>
</evidence>
<reference evidence="2" key="1">
    <citation type="submission" date="2018-04" db="EMBL/GenBank/DDBJ databases">
        <title>Comparative Analysis of Homologous Sequences of Saccharum officinarum and Saccharum spontaneum Reveals Independent Polyploidization Events.</title>
        <authorList>
            <person name="Sharma A."/>
            <person name="Song J."/>
            <person name="Lin Q."/>
            <person name="Singh R."/>
            <person name="Ramos N."/>
            <person name="Wang K."/>
            <person name="Zhang J."/>
            <person name="Ming R."/>
            <person name="Yu Q."/>
        </authorList>
    </citation>
    <scope>NUCLEOTIDE SEQUENCE</scope>
</reference>
<organism evidence="2">
    <name type="scientific">Saccharum officinarum</name>
    <name type="common">Sugarcane</name>
    <dbReference type="NCBI Taxonomy" id="4547"/>
    <lineage>
        <taxon>Eukaryota</taxon>
        <taxon>Viridiplantae</taxon>
        <taxon>Streptophyta</taxon>
        <taxon>Embryophyta</taxon>
        <taxon>Tracheophyta</taxon>
        <taxon>Spermatophyta</taxon>
        <taxon>Magnoliopsida</taxon>
        <taxon>Liliopsida</taxon>
        <taxon>Poales</taxon>
        <taxon>Poaceae</taxon>
        <taxon>PACMAD clade</taxon>
        <taxon>Panicoideae</taxon>
        <taxon>Andropogonodae</taxon>
        <taxon>Andropogoneae</taxon>
        <taxon>Saccharinae</taxon>
        <taxon>Saccharum</taxon>
        <taxon>Saccharum officinarum species complex</taxon>
    </lineage>
</organism>